<proteinExistence type="predicted"/>
<evidence type="ECO:0000313" key="1">
    <source>
        <dbReference type="EMBL" id="KAF7773196.1"/>
    </source>
</evidence>
<dbReference type="AlphaFoldDB" id="A0A8H7F1I9"/>
<dbReference type="Proteomes" id="UP000629468">
    <property type="component" value="Unassembled WGS sequence"/>
</dbReference>
<gene>
    <name evidence="1" type="ORF">Agabi119p4_5363</name>
</gene>
<reference evidence="1 2" key="1">
    <citation type="journal article" name="Sci. Rep.">
        <title>Telomere-to-telomere assembled and centromere annotated genomes of the two main subspecies of the button mushroom Agaricus bisporus reveal especially polymorphic chromosome ends.</title>
        <authorList>
            <person name="Sonnenberg A.S.M."/>
            <person name="Sedaghat-Telgerd N."/>
            <person name="Lavrijssen B."/>
            <person name="Ohm R.A."/>
            <person name="Hendrickx P.M."/>
            <person name="Scholtmeijer K."/>
            <person name="Baars J.J.P."/>
            <person name="van Peer A."/>
        </authorList>
    </citation>
    <scope>NUCLEOTIDE SEQUENCE [LARGE SCALE GENOMIC DNA]</scope>
    <source>
        <strain evidence="1 2">H119_p4</strain>
    </source>
</reference>
<sequence length="67" mass="7498">MLPEVAVCVIIAQLLEVVIFRCGRRLGRLIAVITQLWGSASSGRELPVDLYPQLTVDFFNPNNNTLR</sequence>
<comment type="caution">
    <text evidence="1">The sequence shown here is derived from an EMBL/GenBank/DDBJ whole genome shotgun (WGS) entry which is preliminary data.</text>
</comment>
<organism evidence="1 2">
    <name type="scientific">Agaricus bisporus var. burnettii</name>
    <dbReference type="NCBI Taxonomy" id="192524"/>
    <lineage>
        <taxon>Eukaryota</taxon>
        <taxon>Fungi</taxon>
        <taxon>Dikarya</taxon>
        <taxon>Basidiomycota</taxon>
        <taxon>Agaricomycotina</taxon>
        <taxon>Agaricomycetes</taxon>
        <taxon>Agaricomycetidae</taxon>
        <taxon>Agaricales</taxon>
        <taxon>Agaricineae</taxon>
        <taxon>Agaricaceae</taxon>
        <taxon>Agaricus</taxon>
    </lineage>
</organism>
<accession>A0A8H7F1I9</accession>
<protein>
    <submittedName>
        <fullName evidence="1">Uncharacterized protein</fullName>
    </submittedName>
</protein>
<dbReference type="EMBL" id="JABXXO010000007">
    <property type="protein sequence ID" value="KAF7773196.1"/>
    <property type="molecule type" value="Genomic_DNA"/>
</dbReference>
<evidence type="ECO:0000313" key="2">
    <source>
        <dbReference type="Proteomes" id="UP000629468"/>
    </source>
</evidence>
<name>A0A8H7F1I9_AGABI</name>